<dbReference type="EMBL" id="CP086718">
    <property type="protein sequence ID" value="WOO83562.1"/>
    <property type="molecule type" value="Genomic_DNA"/>
</dbReference>
<dbReference type="SUPFAM" id="SSF53383">
    <property type="entry name" value="PLP-dependent transferases"/>
    <property type="match status" value="1"/>
</dbReference>
<dbReference type="InterPro" id="IPR015422">
    <property type="entry name" value="PyrdxlP-dep_Trfase_small"/>
</dbReference>
<keyword evidence="3" id="KW-0808">Transferase</keyword>
<name>A0AAF1BK53_9TREE</name>
<evidence type="ECO:0000256" key="1">
    <source>
        <dbReference type="ARBA" id="ARBA00022898"/>
    </source>
</evidence>
<gene>
    <name evidence="3" type="primary">aclI_0</name>
    <name evidence="3" type="ORF">LOC62_05G007080</name>
</gene>
<keyword evidence="1" id="KW-0663">Pyridoxal phosphate</keyword>
<keyword evidence="4" id="KW-1185">Reference proteome</keyword>
<dbReference type="Gene3D" id="3.90.1150.10">
    <property type="entry name" value="Aspartate Aminotransferase, domain 1"/>
    <property type="match status" value="1"/>
</dbReference>
<dbReference type="Proteomes" id="UP000827549">
    <property type="component" value="Chromosome 5"/>
</dbReference>
<dbReference type="PANTHER" id="PTHR43795">
    <property type="entry name" value="BIFUNCTIONAL ASPARTATE AMINOTRANSFERASE AND GLUTAMATE/ASPARTATE-PREPHENATE AMINOTRANSFERASE-RELATED"/>
    <property type="match status" value="1"/>
</dbReference>
<dbReference type="GeneID" id="87810254"/>
<protein>
    <submittedName>
        <fullName evidence="3">Aminotransferase aclI</fullName>
    </submittedName>
</protein>
<accession>A0AAF1BK53</accession>
<dbReference type="AlphaFoldDB" id="A0AAF1BK53"/>
<dbReference type="RefSeq" id="XP_062629588.1">
    <property type="nucleotide sequence ID" value="XM_062773604.1"/>
</dbReference>
<dbReference type="GO" id="GO:0008483">
    <property type="term" value="F:transaminase activity"/>
    <property type="evidence" value="ECO:0007669"/>
    <property type="project" value="UniProtKB-KW"/>
</dbReference>
<dbReference type="InterPro" id="IPR015421">
    <property type="entry name" value="PyrdxlP-dep_Trfase_major"/>
</dbReference>
<dbReference type="Gene3D" id="3.40.640.10">
    <property type="entry name" value="Type I PLP-dependent aspartate aminotransferase-like (Major domain)"/>
    <property type="match status" value="1"/>
</dbReference>
<dbReference type="PANTHER" id="PTHR43795:SF39">
    <property type="entry name" value="AMINOTRANSFERASE CLASS I_CLASSII DOMAIN-CONTAINING PROTEIN"/>
    <property type="match status" value="1"/>
</dbReference>
<dbReference type="GO" id="GO:0006520">
    <property type="term" value="P:amino acid metabolic process"/>
    <property type="evidence" value="ECO:0007669"/>
    <property type="project" value="TreeGrafter"/>
</dbReference>
<organism evidence="3 4">
    <name type="scientific">Vanrija pseudolonga</name>
    <dbReference type="NCBI Taxonomy" id="143232"/>
    <lineage>
        <taxon>Eukaryota</taxon>
        <taxon>Fungi</taxon>
        <taxon>Dikarya</taxon>
        <taxon>Basidiomycota</taxon>
        <taxon>Agaricomycotina</taxon>
        <taxon>Tremellomycetes</taxon>
        <taxon>Trichosporonales</taxon>
        <taxon>Trichosporonaceae</taxon>
        <taxon>Vanrija</taxon>
    </lineage>
</organism>
<keyword evidence="3" id="KW-0032">Aminotransferase</keyword>
<evidence type="ECO:0000259" key="2">
    <source>
        <dbReference type="Pfam" id="PF00155"/>
    </source>
</evidence>
<dbReference type="InterPro" id="IPR004839">
    <property type="entry name" value="Aminotransferase_I/II_large"/>
</dbReference>
<dbReference type="GO" id="GO:0030170">
    <property type="term" value="F:pyridoxal phosphate binding"/>
    <property type="evidence" value="ECO:0007669"/>
    <property type="project" value="InterPro"/>
</dbReference>
<feature type="domain" description="Aminotransferase class I/classII large" evidence="2">
    <location>
        <begin position="204"/>
        <end position="541"/>
    </location>
</feature>
<dbReference type="Pfam" id="PF00155">
    <property type="entry name" value="Aminotran_1_2"/>
    <property type="match status" value="1"/>
</dbReference>
<sequence length="558" mass="61401">MQGASRCAVPPTVAAHHPRSRSAAACSHLLLHAHTLTHHNPPLPTTMAPSIISSSPPRLLSLDPPSGLSTFPDDLPIGCNTLISCFDHMSLSSLPGSPTKPRFPAPIVHRHPTPLGTREQQRRIYLGPKLSDRATGGPDAGPLIERFSCLFKDQYNCKLNPRGIVSLGVAENFLLEKECLEYFTRAFADNFLASDLSYGDSLWGSRRINAALASFLNDYFDPAEVVKPDQLITGVGCSAVLDQLFYTLMDEGEAVLLAGPYYTGFDRDLIGRARVHLVPVQVPDGDGAFEPETLEAFGAKMDELAAKGIRTRAVILCNPHNPLGRTYSRETLLAYARFCEERDLHLVSDEIYAMSVYENPDFPHALPFTSMLSLDVEEELGIEFDRARLHVVYGMSKDFCANGLRVGSLISQANPLLLRAMANTSMLMKISSPADVIWSSLLTDRAALAKFMALNKTRLADAAAYTRDWFQARDVEVAHSNAGNFVWVNLGARLGFDDAAEEKRVFQKLLDGGVYIAPGSAYHNPIAGWYRITFSVSRDLLMVGLDKMERILGLCPKY</sequence>
<dbReference type="InterPro" id="IPR050478">
    <property type="entry name" value="Ethylene_sulfur-biosynth"/>
</dbReference>
<dbReference type="CDD" id="cd00609">
    <property type="entry name" value="AAT_like"/>
    <property type="match status" value="1"/>
</dbReference>
<reference evidence="3" key="1">
    <citation type="submission" date="2023-10" db="EMBL/GenBank/DDBJ databases">
        <authorList>
            <person name="Noh H."/>
        </authorList>
    </citation>
    <scope>NUCLEOTIDE SEQUENCE</scope>
    <source>
        <strain evidence="3">DUCC4014</strain>
    </source>
</reference>
<proteinExistence type="predicted"/>
<dbReference type="InterPro" id="IPR015424">
    <property type="entry name" value="PyrdxlP-dep_Trfase"/>
</dbReference>
<dbReference type="PRINTS" id="PR00753">
    <property type="entry name" value="ACCSYNTHASE"/>
</dbReference>
<evidence type="ECO:0000313" key="3">
    <source>
        <dbReference type="EMBL" id="WOO83562.1"/>
    </source>
</evidence>
<evidence type="ECO:0000313" key="4">
    <source>
        <dbReference type="Proteomes" id="UP000827549"/>
    </source>
</evidence>